<evidence type="ECO:0000256" key="1">
    <source>
        <dbReference type="SAM" id="MobiDB-lite"/>
    </source>
</evidence>
<evidence type="ECO:0000256" key="2">
    <source>
        <dbReference type="SAM" id="Phobius"/>
    </source>
</evidence>
<keyword evidence="2" id="KW-0472">Membrane</keyword>
<reference evidence="3 4" key="1">
    <citation type="journal article" date="2011" name="Genome Res.">
        <title>Phylogeny-wide analysis of social amoeba genomes highlights ancient origins for complex intercellular communication.</title>
        <authorList>
            <person name="Heidel A.J."/>
            <person name="Lawal H.M."/>
            <person name="Felder M."/>
            <person name="Schilde C."/>
            <person name="Helps N.R."/>
            <person name="Tunggal B."/>
            <person name="Rivero F."/>
            <person name="John U."/>
            <person name="Schleicher M."/>
            <person name="Eichinger L."/>
            <person name="Platzer M."/>
            <person name="Noegel A.A."/>
            <person name="Schaap P."/>
            <person name="Gloeckner G."/>
        </authorList>
    </citation>
    <scope>NUCLEOTIDE SEQUENCE [LARGE SCALE GENOMIC DNA]</scope>
    <source>
        <strain evidence="4">ATCC 26659 / Pp 5 / PN500</strain>
    </source>
</reference>
<dbReference type="Proteomes" id="UP000001396">
    <property type="component" value="Unassembled WGS sequence"/>
</dbReference>
<gene>
    <name evidence="3" type="ORF">PPL_01212</name>
</gene>
<dbReference type="AlphaFoldDB" id="D3AYF2"/>
<evidence type="ECO:0000313" key="3">
    <source>
        <dbReference type="EMBL" id="EFA85979.1"/>
    </source>
</evidence>
<keyword evidence="4" id="KW-1185">Reference proteome</keyword>
<keyword evidence="2" id="KW-0812">Transmembrane</keyword>
<dbReference type="InParanoid" id="D3AYF2"/>
<dbReference type="EMBL" id="ADBJ01000004">
    <property type="protein sequence ID" value="EFA85979.1"/>
    <property type="molecule type" value="Genomic_DNA"/>
</dbReference>
<feature type="region of interest" description="Disordered" evidence="1">
    <location>
        <begin position="79"/>
        <end position="130"/>
    </location>
</feature>
<feature type="transmembrane region" description="Helical" evidence="2">
    <location>
        <begin position="16"/>
        <end position="38"/>
    </location>
</feature>
<proteinExistence type="predicted"/>
<organism evidence="3 4">
    <name type="scientific">Heterostelium pallidum (strain ATCC 26659 / Pp 5 / PN500)</name>
    <name type="common">Cellular slime mold</name>
    <name type="synonym">Polysphondylium pallidum</name>
    <dbReference type="NCBI Taxonomy" id="670386"/>
    <lineage>
        <taxon>Eukaryota</taxon>
        <taxon>Amoebozoa</taxon>
        <taxon>Evosea</taxon>
        <taxon>Eumycetozoa</taxon>
        <taxon>Dictyostelia</taxon>
        <taxon>Acytosteliales</taxon>
        <taxon>Acytosteliaceae</taxon>
        <taxon>Heterostelium</taxon>
    </lineage>
</organism>
<feature type="transmembrane region" description="Helical" evidence="2">
    <location>
        <begin position="58"/>
        <end position="77"/>
    </location>
</feature>
<dbReference type="GeneID" id="31356742"/>
<name>D3AYF2_HETP5</name>
<feature type="compositionally biased region" description="Basic and acidic residues" evidence="1">
    <location>
        <begin position="84"/>
        <end position="105"/>
    </location>
</feature>
<dbReference type="RefSeq" id="XP_020438085.1">
    <property type="nucleotide sequence ID" value="XM_020572227.1"/>
</dbReference>
<evidence type="ECO:0000313" key="4">
    <source>
        <dbReference type="Proteomes" id="UP000001396"/>
    </source>
</evidence>
<accession>D3AYF2</accession>
<keyword evidence="2" id="KW-1133">Transmembrane helix</keyword>
<protein>
    <recommendedName>
        <fullName evidence="5">Transmembrane protein</fullName>
    </recommendedName>
</protein>
<comment type="caution">
    <text evidence="3">The sequence shown here is derived from an EMBL/GenBank/DDBJ whole genome shotgun (WGS) entry which is preliminary data.</text>
</comment>
<evidence type="ECO:0008006" key="5">
    <source>
        <dbReference type="Google" id="ProtNLM"/>
    </source>
</evidence>
<sequence>MAFNFDNERLEKKKTILYASLIIFYAVSITLFMISELLKESKSCGNTSLFHSLLRADGIIDCIFLGVFLMVIIFHACSTPKPTSSEKHQKDAESAAELEKTDYSSKDNPFNYPETTNTPSPNNKPIPPTA</sequence>